<sequence>MKNTNASGQFVASYDDSNFTTLTVDATGDLKFTTKGGDIRALTENLWICDNAACPSLTATSTAGNIFVENALTFGNGFSLASTSNVAASELGLYNAAGQLILIFDNE</sequence>
<evidence type="ECO:0000313" key="2">
    <source>
        <dbReference type="Proteomes" id="UP000179047"/>
    </source>
</evidence>
<accession>A0A1F8GWW7</accession>
<protein>
    <submittedName>
        <fullName evidence="1">Uncharacterized protein</fullName>
    </submittedName>
</protein>
<evidence type="ECO:0000313" key="1">
    <source>
        <dbReference type="EMBL" id="OGN29490.1"/>
    </source>
</evidence>
<name>A0A1F8GWW7_9BACT</name>
<proteinExistence type="predicted"/>
<organism evidence="1 2">
    <name type="scientific">Candidatus Yanofskybacteria bacterium RIFCSPLOWO2_01_FULL_49_25</name>
    <dbReference type="NCBI Taxonomy" id="1802701"/>
    <lineage>
        <taxon>Bacteria</taxon>
        <taxon>Candidatus Yanofskyibacteriota</taxon>
    </lineage>
</organism>
<comment type="caution">
    <text evidence="1">The sequence shown here is derived from an EMBL/GenBank/DDBJ whole genome shotgun (WGS) entry which is preliminary data.</text>
</comment>
<dbReference type="Proteomes" id="UP000179047">
    <property type="component" value="Unassembled WGS sequence"/>
</dbReference>
<dbReference type="STRING" id="1802701.A3A33_03605"/>
<gene>
    <name evidence="1" type="ORF">A3A33_03605</name>
</gene>
<dbReference type="AlphaFoldDB" id="A0A1F8GWW7"/>
<reference evidence="1 2" key="1">
    <citation type="journal article" date="2016" name="Nat. Commun.">
        <title>Thousands of microbial genomes shed light on interconnected biogeochemical processes in an aquifer system.</title>
        <authorList>
            <person name="Anantharaman K."/>
            <person name="Brown C.T."/>
            <person name="Hug L.A."/>
            <person name="Sharon I."/>
            <person name="Castelle C.J."/>
            <person name="Probst A.J."/>
            <person name="Thomas B.C."/>
            <person name="Singh A."/>
            <person name="Wilkins M.J."/>
            <person name="Karaoz U."/>
            <person name="Brodie E.L."/>
            <person name="Williams K.H."/>
            <person name="Hubbard S.S."/>
            <person name="Banfield J.F."/>
        </authorList>
    </citation>
    <scope>NUCLEOTIDE SEQUENCE [LARGE SCALE GENOMIC DNA]</scope>
</reference>
<dbReference type="EMBL" id="MGKP01000006">
    <property type="protein sequence ID" value="OGN29490.1"/>
    <property type="molecule type" value="Genomic_DNA"/>
</dbReference>